<evidence type="ECO:0000313" key="7">
    <source>
        <dbReference type="EMBL" id="WEG73473.1"/>
    </source>
</evidence>
<feature type="domain" description="HTH marR-type" evidence="6">
    <location>
        <begin position="9"/>
        <end position="139"/>
    </location>
</feature>
<dbReference type="InterPro" id="IPR055166">
    <property type="entry name" value="Transc_reg_Sar_Rot_HTH"/>
</dbReference>
<evidence type="ECO:0000259" key="6">
    <source>
        <dbReference type="PROSITE" id="PS50995"/>
    </source>
</evidence>
<dbReference type="AlphaFoldDB" id="A0AAF0CUZ5"/>
<dbReference type="GO" id="GO:0006950">
    <property type="term" value="P:response to stress"/>
    <property type="evidence" value="ECO:0007669"/>
    <property type="project" value="TreeGrafter"/>
</dbReference>
<dbReference type="GO" id="GO:0003700">
    <property type="term" value="F:DNA-binding transcription factor activity"/>
    <property type="evidence" value="ECO:0007669"/>
    <property type="project" value="InterPro"/>
</dbReference>
<keyword evidence="2" id="KW-0963">Cytoplasm</keyword>
<evidence type="ECO:0000256" key="5">
    <source>
        <dbReference type="ARBA" id="ARBA00023163"/>
    </source>
</evidence>
<proteinExistence type="predicted"/>
<dbReference type="SMART" id="SM00347">
    <property type="entry name" value="HTH_MARR"/>
    <property type="match status" value="1"/>
</dbReference>
<dbReference type="PANTHER" id="PTHR33164:SF5">
    <property type="entry name" value="ORGANIC HYDROPEROXIDE RESISTANCE TRANSCRIPTIONAL REGULATOR"/>
    <property type="match status" value="1"/>
</dbReference>
<keyword evidence="4" id="KW-0238">DNA-binding</keyword>
<organism evidence="7 8">
    <name type="scientific">Vagococcus intermedius</name>
    <dbReference type="NCBI Taxonomy" id="2991418"/>
    <lineage>
        <taxon>Bacteria</taxon>
        <taxon>Bacillati</taxon>
        <taxon>Bacillota</taxon>
        <taxon>Bacilli</taxon>
        <taxon>Lactobacillales</taxon>
        <taxon>Enterococcaceae</taxon>
        <taxon>Vagococcus</taxon>
    </lineage>
</organism>
<keyword evidence="3" id="KW-0805">Transcription regulation</keyword>
<dbReference type="GO" id="GO:0003677">
    <property type="term" value="F:DNA binding"/>
    <property type="evidence" value="ECO:0007669"/>
    <property type="project" value="UniProtKB-KW"/>
</dbReference>
<keyword evidence="8" id="KW-1185">Reference proteome</keyword>
<name>A0AAF0CUZ5_9ENTE</name>
<dbReference type="PROSITE" id="PS50995">
    <property type="entry name" value="HTH_MARR_2"/>
    <property type="match status" value="1"/>
</dbReference>
<dbReference type="KEGG" id="vie:OL234_00770"/>
<dbReference type="Gene3D" id="1.10.10.10">
    <property type="entry name" value="Winged helix-like DNA-binding domain superfamily/Winged helix DNA-binding domain"/>
    <property type="match status" value="1"/>
</dbReference>
<comment type="subcellular location">
    <subcellularLocation>
        <location evidence="1">Cytoplasm</location>
    </subcellularLocation>
</comment>
<dbReference type="InterPro" id="IPR036388">
    <property type="entry name" value="WH-like_DNA-bd_sf"/>
</dbReference>
<dbReference type="GO" id="GO:0005737">
    <property type="term" value="C:cytoplasm"/>
    <property type="evidence" value="ECO:0007669"/>
    <property type="project" value="UniProtKB-SubCell"/>
</dbReference>
<protein>
    <submittedName>
        <fullName evidence="7">MarR family transcriptional regulator</fullName>
    </submittedName>
</protein>
<dbReference type="Proteomes" id="UP001179647">
    <property type="component" value="Chromosome"/>
</dbReference>
<dbReference type="InterPro" id="IPR000835">
    <property type="entry name" value="HTH_MarR-typ"/>
</dbReference>
<evidence type="ECO:0000256" key="4">
    <source>
        <dbReference type="ARBA" id="ARBA00023125"/>
    </source>
</evidence>
<dbReference type="PANTHER" id="PTHR33164">
    <property type="entry name" value="TRANSCRIPTIONAL REGULATOR, MARR FAMILY"/>
    <property type="match status" value="1"/>
</dbReference>
<sequence>MTTEHHSLEQSICFQLYVSSKEIIRLYKPYLDNFNLTYTGFIAMMAIEDGMSVRSLGEKLFLDSGTLSPLLKKLETQTYLTRIRSTKDERLMVLHLTEAGLAIKAQLPAISEKIYKEIHQKNPTIDYPKLLNLLTQLNTTF</sequence>
<dbReference type="RefSeq" id="WP_275469272.1">
    <property type="nucleotide sequence ID" value="NZ_CP110232.1"/>
</dbReference>
<reference evidence="7" key="1">
    <citation type="submission" date="2022-10" db="EMBL/GenBank/DDBJ databases">
        <title>Vagococcus sp. isolated from poultry meat.</title>
        <authorList>
            <person name="Johansson P."/>
            <person name="Bjorkroth J."/>
        </authorList>
    </citation>
    <scope>NUCLEOTIDE SEQUENCE</scope>
    <source>
        <strain evidence="7">STAA11</strain>
    </source>
</reference>
<dbReference type="SUPFAM" id="SSF46785">
    <property type="entry name" value="Winged helix' DNA-binding domain"/>
    <property type="match status" value="1"/>
</dbReference>
<keyword evidence="5" id="KW-0804">Transcription</keyword>
<evidence type="ECO:0000256" key="3">
    <source>
        <dbReference type="ARBA" id="ARBA00023015"/>
    </source>
</evidence>
<evidence type="ECO:0000256" key="1">
    <source>
        <dbReference type="ARBA" id="ARBA00004496"/>
    </source>
</evidence>
<evidence type="ECO:0000313" key="8">
    <source>
        <dbReference type="Proteomes" id="UP001179647"/>
    </source>
</evidence>
<dbReference type="EMBL" id="CP110232">
    <property type="protein sequence ID" value="WEG73473.1"/>
    <property type="molecule type" value="Genomic_DNA"/>
</dbReference>
<dbReference type="InterPro" id="IPR036390">
    <property type="entry name" value="WH_DNA-bd_sf"/>
</dbReference>
<evidence type="ECO:0000256" key="2">
    <source>
        <dbReference type="ARBA" id="ARBA00022490"/>
    </source>
</evidence>
<accession>A0AAF0CUZ5</accession>
<dbReference type="InterPro" id="IPR039422">
    <property type="entry name" value="MarR/SlyA-like"/>
</dbReference>
<dbReference type="Pfam" id="PF22381">
    <property type="entry name" value="Staph_reg_Sar_Rot"/>
    <property type="match status" value="1"/>
</dbReference>
<gene>
    <name evidence="7" type="ORF">OL234_00770</name>
</gene>